<reference evidence="2 3" key="1">
    <citation type="submission" date="2009-01" db="EMBL/GenBank/DDBJ databases">
        <authorList>
            <person name="Qin X."/>
            <person name="Bachman B."/>
            <person name="Battles P."/>
            <person name="Bell A."/>
            <person name="Bess C."/>
            <person name="Bickham C."/>
            <person name="Chaboub L."/>
            <person name="Chen D."/>
            <person name="Coyle M."/>
            <person name="Deiros D.R."/>
            <person name="Dinh H."/>
            <person name="Forbes L."/>
            <person name="Fowler G."/>
            <person name="Francisco L."/>
            <person name="Fu Q."/>
            <person name="Gubbala S."/>
            <person name="Hale W."/>
            <person name="Han Y."/>
            <person name="Hemphill L."/>
            <person name="Highlander S.K."/>
            <person name="Hirani K."/>
            <person name="Hogues M."/>
            <person name="Jackson L."/>
            <person name="Jakkamsetti A."/>
            <person name="Javaid M."/>
            <person name="Jiang H."/>
            <person name="Korchina V."/>
            <person name="Kovar C."/>
            <person name="Lara F."/>
            <person name="Lee S."/>
            <person name="Mata R."/>
            <person name="Mathew T."/>
            <person name="Moen C."/>
            <person name="Morales K."/>
            <person name="Munidasa M."/>
            <person name="Nazareth L."/>
            <person name="Ngo R."/>
            <person name="Nguyen L."/>
            <person name="Okwuonu G."/>
            <person name="Ongeri F."/>
            <person name="Patil S."/>
            <person name="Petrosino J."/>
            <person name="Pham C."/>
            <person name="Pham P."/>
            <person name="Pu L.-L."/>
            <person name="Puazo M."/>
            <person name="Raj R."/>
            <person name="Reid J."/>
            <person name="Rouhana J."/>
            <person name="Saada N."/>
            <person name="Shang Y."/>
            <person name="Simmons D."/>
            <person name="Thornton R."/>
            <person name="Warren J."/>
            <person name="Weissenberger G."/>
            <person name="Zhang J."/>
            <person name="Zhang L."/>
            <person name="Zhou C."/>
            <person name="Zhu D."/>
            <person name="Muzny D."/>
            <person name="Worley K."/>
            <person name="Gibbs R."/>
        </authorList>
    </citation>
    <scope>NUCLEOTIDE SEQUENCE [LARGE SCALE GENOMIC DNA]</scope>
    <source>
        <strain evidence="2 3">DSM 15436</strain>
    </source>
</reference>
<dbReference type="RefSeq" id="WP_006546483.1">
    <property type="nucleotide sequence ID" value="NZ_DS999543.1"/>
</dbReference>
<feature type="transmembrane region" description="Helical" evidence="1">
    <location>
        <begin position="75"/>
        <end position="101"/>
    </location>
</feature>
<evidence type="ECO:0000313" key="2">
    <source>
        <dbReference type="EMBL" id="EEH63692.1"/>
    </source>
</evidence>
<organism evidence="2 3">
    <name type="scientific">Gleimia coleocanis DSM 15436</name>
    <dbReference type="NCBI Taxonomy" id="525245"/>
    <lineage>
        <taxon>Bacteria</taxon>
        <taxon>Bacillati</taxon>
        <taxon>Actinomycetota</taxon>
        <taxon>Actinomycetes</taxon>
        <taxon>Actinomycetales</taxon>
        <taxon>Actinomycetaceae</taxon>
        <taxon>Gleimia</taxon>
    </lineage>
</organism>
<sequence length="144" mass="15722">MSVFVLVPLVALSVVAPLVFFWVAFVWGRGFFKVNALFKVDGPLTELDFAATPFRFLCRGLVPQQVAPIAPQLQIFVGLTAFFAVLHGVMSLVFGLVALLFNYFKDVAGLFFMLSFTGAIVVAGLAFVSRRFFISEGVAPNSPH</sequence>
<proteinExistence type="predicted"/>
<feature type="transmembrane region" description="Helical" evidence="1">
    <location>
        <begin position="107"/>
        <end position="128"/>
    </location>
</feature>
<accession>C0W0W8</accession>
<feature type="transmembrane region" description="Helical" evidence="1">
    <location>
        <begin position="6"/>
        <end position="27"/>
    </location>
</feature>
<dbReference type="HOGENOM" id="CLU_1792317_0_0_11"/>
<name>C0W0W8_9ACTO</name>
<protein>
    <submittedName>
        <fullName evidence="2">Uncharacterized protein</fullName>
    </submittedName>
</protein>
<keyword evidence="3" id="KW-1185">Reference proteome</keyword>
<dbReference type="AlphaFoldDB" id="C0W0W8"/>
<dbReference type="Proteomes" id="UP000010301">
    <property type="component" value="Unassembled WGS sequence"/>
</dbReference>
<gene>
    <name evidence="2" type="ORF">HMPREF0044_0711</name>
</gene>
<keyword evidence="1" id="KW-0812">Transmembrane</keyword>
<keyword evidence="1" id="KW-0472">Membrane</keyword>
<comment type="caution">
    <text evidence="2">The sequence shown here is derived from an EMBL/GenBank/DDBJ whole genome shotgun (WGS) entry which is preliminary data.</text>
</comment>
<dbReference type="EMBL" id="ACFG01000030">
    <property type="protein sequence ID" value="EEH63692.1"/>
    <property type="molecule type" value="Genomic_DNA"/>
</dbReference>
<evidence type="ECO:0000256" key="1">
    <source>
        <dbReference type="SAM" id="Phobius"/>
    </source>
</evidence>
<evidence type="ECO:0000313" key="3">
    <source>
        <dbReference type="Proteomes" id="UP000010301"/>
    </source>
</evidence>
<keyword evidence="1" id="KW-1133">Transmembrane helix</keyword>